<dbReference type="GO" id="GO:0008652">
    <property type="term" value="P:amino acid biosynthetic process"/>
    <property type="evidence" value="ECO:0007669"/>
    <property type="project" value="UniProtKB-KW"/>
</dbReference>
<gene>
    <name evidence="4" type="primary">metAA_25</name>
    <name evidence="4" type="ORF">SDC9_208928</name>
</gene>
<evidence type="ECO:0000256" key="1">
    <source>
        <dbReference type="ARBA" id="ARBA00022605"/>
    </source>
</evidence>
<dbReference type="EMBL" id="VSSQ01137434">
    <property type="protein sequence ID" value="MPN61194.1"/>
    <property type="molecule type" value="Genomic_DNA"/>
</dbReference>
<keyword evidence="1" id="KW-0028">Amino-acid biosynthesis</keyword>
<dbReference type="Gene3D" id="3.40.50.880">
    <property type="match status" value="1"/>
</dbReference>
<evidence type="ECO:0000313" key="4">
    <source>
        <dbReference type="EMBL" id="MPN61194.1"/>
    </source>
</evidence>
<dbReference type="GO" id="GO:0008899">
    <property type="term" value="F:homoserine O-succinyltransferase activity"/>
    <property type="evidence" value="ECO:0007669"/>
    <property type="project" value="TreeGrafter"/>
</dbReference>
<dbReference type="InterPro" id="IPR033752">
    <property type="entry name" value="MetA_family"/>
</dbReference>
<protein>
    <submittedName>
        <fullName evidence="4">Homoserine O-acetyltransferase</fullName>
        <ecNumber evidence="4">2.3.1.31</ecNumber>
    </submittedName>
</protein>
<dbReference type="EC" id="2.3.1.31" evidence="4"/>
<keyword evidence="3 4" id="KW-0012">Acyltransferase</keyword>
<sequence>MGHSEYDPLTLKAEYDRDVAGNLPINIPQNYFPNDDPQKPPIVRWRGHSNLLFANWLNYYVYQETPYNVDEID</sequence>
<dbReference type="SUPFAM" id="SSF52317">
    <property type="entry name" value="Class I glutamine amidotransferase-like"/>
    <property type="match status" value="1"/>
</dbReference>
<dbReference type="PANTHER" id="PTHR20919:SF0">
    <property type="entry name" value="HOMOSERINE O-SUCCINYLTRANSFERASE"/>
    <property type="match status" value="1"/>
</dbReference>
<reference evidence="4" key="1">
    <citation type="submission" date="2019-08" db="EMBL/GenBank/DDBJ databases">
        <authorList>
            <person name="Kucharzyk K."/>
            <person name="Murdoch R.W."/>
            <person name="Higgins S."/>
            <person name="Loffler F."/>
        </authorList>
    </citation>
    <scope>NUCLEOTIDE SEQUENCE</scope>
</reference>
<proteinExistence type="predicted"/>
<keyword evidence="2 4" id="KW-0808">Transferase</keyword>
<organism evidence="4">
    <name type="scientific">bioreactor metagenome</name>
    <dbReference type="NCBI Taxonomy" id="1076179"/>
    <lineage>
        <taxon>unclassified sequences</taxon>
        <taxon>metagenomes</taxon>
        <taxon>ecological metagenomes</taxon>
    </lineage>
</organism>
<accession>A0A645JLJ8</accession>
<evidence type="ECO:0000256" key="3">
    <source>
        <dbReference type="ARBA" id="ARBA00023315"/>
    </source>
</evidence>
<dbReference type="PANTHER" id="PTHR20919">
    <property type="entry name" value="HOMOSERINE O-SUCCINYLTRANSFERASE"/>
    <property type="match status" value="1"/>
</dbReference>
<dbReference type="Pfam" id="PF04204">
    <property type="entry name" value="HTS"/>
    <property type="match status" value="1"/>
</dbReference>
<dbReference type="GO" id="GO:0004414">
    <property type="term" value="F:homoserine O-acetyltransferase activity"/>
    <property type="evidence" value="ECO:0007669"/>
    <property type="project" value="UniProtKB-EC"/>
</dbReference>
<name>A0A645JLJ8_9ZZZZ</name>
<evidence type="ECO:0000256" key="2">
    <source>
        <dbReference type="ARBA" id="ARBA00022679"/>
    </source>
</evidence>
<dbReference type="AlphaFoldDB" id="A0A645JLJ8"/>
<dbReference type="InterPro" id="IPR029062">
    <property type="entry name" value="Class_I_gatase-like"/>
</dbReference>
<comment type="caution">
    <text evidence="4">The sequence shown here is derived from an EMBL/GenBank/DDBJ whole genome shotgun (WGS) entry which is preliminary data.</text>
</comment>